<dbReference type="InterPro" id="IPR003682">
    <property type="entry name" value="rRNA_ssu_MeTfrase_G"/>
</dbReference>
<dbReference type="Proteomes" id="UP000011863">
    <property type="component" value="Chromosome"/>
</dbReference>
<dbReference type="AlphaFoldDB" id="A0A6C7EDZ5"/>
<dbReference type="SUPFAM" id="SSF53335">
    <property type="entry name" value="S-adenosyl-L-methionine-dependent methyltransferases"/>
    <property type="match status" value="1"/>
</dbReference>
<evidence type="ECO:0000256" key="4">
    <source>
        <dbReference type="ARBA" id="ARBA00022679"/>
    </source>
</evidence>
<keyword evidence="4 7" id="KW-0808">Transferase</keyword>
<dbReference type="GO" id="GO:0070043">
    <property type="term" value="F:rRNA (guanine-N7-)-methyltransferase activity"/>
    <property type="evidence" value="ECO:0007669"/>
    <property type="project" value="TreeGrafter"/>
</dbReference>
<gene>
    <name evidence="7" type="primary">rsmG</name>
    <name evidence="7" type="synonym">gidB</name>
    <name evidence="7" type="ORF">YM304_42860</name>
</gene>
<protein>
    <recommendedName>
        <fullName evidence="6">Glucose-inhibited division protein B</fullName>
    </recommendedName>
</protein>
<name>A0A6C7EDZ5_ILUCY</name>
<proteinExistence type="predicted"/>
<dbReference type="CDD" id="cd02440">
    <property type="entry name" value="AdoMet_MTases"/>
    <property type="match status" value="1"/>
</dbReference>
<keyword evidence="3 7" id="KW-0489">Methyltransferase</keyword>
<evidence type="ECO:0000313" key="7">
    <source>
        <dbReference type="EMBL" id="BAN04600.1"/>
    </source>
</evidence>
<dbReference type="Gene3D" id="3.40.50.150">
    <property type="entry name" value="Vaccinia Virus protein VP39"/>
    <property type="match status" value="1"/>
</dbReference>
<keyword evidence="2" id="KW-0698">rRNA processing</keyword>
<organism evidence="7 8">
    <name type="scientific">Ilumatobacter coccineus (strain NBRC 103263 / KCTC 29153 / YM16-304)</name>
    <dbReference type="NCBI Taxonomy" id="1313172"/>
    <lineage>
        <taxon>Bacteria</taxon>
        <taxon>Bacillati</taxon>
        <taxon>Actinomycetota</taxon>
        <taxon>Acidimicrobiia</taxon>
        <taxon>Acidimicrobiales</taxon>
        <taxon>Ilumatobacteraceae</taxon>
        <taxon>Ilumatobacter</taxon>
    </lineage>
</organism>
<dbReference type="GO" id="GO:0005829">
    <property type="term" value="C:cytosol"/>
    <property type="evidence" value="ECO:0007669"/>
    <property type="project" value="TreeGrafter"/>
</dbReference>
<evidence type="ECO:0000256" key="6">
    <source>
        <dbReference type="ARBA" id="ARBA00031818"/>
    </source>
</evidence>
<dbReference type="EMBL" id="AP012057">
    <property type="protein sequence ID" value="BAN04600.1"/>
    <property type="molecule type" value="Genomic_DNA"/>
</dbReference>
<dbReference type="KEGG" id="aym:YM304_42860"/>
<keyword evidence="8" id="KW-1185">Reference proteome</keyword>
<sequence>MVMSSRRARLIVMDLDDLTAALTLSQRLGFLGDRPIPEVIEHAGGFVDALDDVRGRVVDLGSGGGVPGLVIAQQRPDLALTLVDRRTKRTDFLDRMVHRYRLRDRVSVEACDTDSLIGREGGTFDAAVARGFGPPMFTLETGVKLVRPGGVVVISEPPDGDRWDADAVAALGVYRRVSGAGVAVFERR</sequence>
<keyword evidence="5" id="KW-0949">S-adenosyl-L-methionine</keyword>
<dbReference type="InterPro" id="IPR029063">
    <property type="entry name" value="SAM-dependent_MTases_sf"/>
</dbReference>
<evidence type="ECO:0000256" key="3">
    <source>
        <dbReference type="ARBA" id="ARBA00022603"/>
    </source>
</evidence>
<evidence type="ECO:0000313" key="8">
    <source>
        <dbReference type="Proteomes" id="UP000011863"/>
    </source>
</evidence>
<evidence type="ECO:0000256" key="2">
    <source>
        <dbReference type="ARBA" id="ARBA00022552"/>
    </source>
</evidence>
<evidence type="ECO:0000256" key="5">
    <source>
        <dbReference type="ARBA" id="ARBA00022691"/>
    </source>
</evidence>
<accession>A0A6C7EDZ5</accession>
<dbReference type="Pfam" id="PF02527">
    <property type="entry name" value="GidB"/>
    <property type="match status" value="1"/>
</dbReference>
<dbReference type="PANTHER" id="PTHR31760:SF0">
    <property type="entry name" value="S-ADENOSYL-L-METHIONINE-DEPENDENT METHYLTRANSFERASES SUPERFAMILY PROTEIN"/>
    <property type="match status" value="1"/>
</dbReference>
<reference evidence="7 8" key="1">
    <citation type="journal article" date="2013" name="Int. J. Syst. Evol. Microbiol.">
        <title>Ilumatobacter nonamiense sp. nov. and Ilumatobacter coccineum sp. nov., isolated from seashore sand.</title>
        <authorList>
            <person name="Matsumoto A."/>
            <person name="Kasai H."/>
            <person name="Matsuo Y."/>
            <person name="Shizuri Y."/>
            <person name="Ichikawa N."/>
            <person name="Fujita N."/>
            <person name="Omura S."/>
            <person name="Takahashi Y."/>
        </authorList>
    </citation>
    <scope>NUCLEOTIDE SEQUENCE [LARGE SCALE GENOMIC DNA]</scope>
    <source>
        <strain evidence="8">NBRC 103263 / KCTC 29153 / YM16-304</strain>
    </source>
</reference>
<evidence type="ECO:0000256" key="1">
    <source>
        <dbReference type="ARBA" id="ARBA00022490"/>
    </source>
</evidence>
<keyword evidence="1" id="KW-0963">Cytoplasm</keyword>
<dbReference type="PANTHER" id="PTHR31760">
    <property type="entry name" value="S-ADENOSYL-L-METHIONINE-DEPENDENT METHYLTRANSFERASES SUPERFAMILY PROTEIN"/>
    <property type="match status" value="1"/>
</dbReference>